<dbReference type="GO" id="GO:0008926">
    <property type="term" value="F:mannitol-1-phosphate 5-dehydrogenase activity"/>
    <property type="evidence" value="ECO:0007669"/>
    <property type="project" value="TreeGrafter"/>
</dbReference>
<protein>
    <submittedName>
        <fullName evidence="5">Uncharacterized protein</fullName>
    </submittedName>
</protein>
<feature type="domain" description="Mannitol dehydrogenase C-terminal" evidence="4">
    <location>
        <begin position="202"/>
        <end position="343"/>
    </location>
</feature>
<dbReference type="Gene3D" id="3.40.50.720">
    <property type="entry name" value="NAD(P)-binding Rossmann-like Domain"/>
    <property type="match status" value="1"/>
</dbReference>
<dbReference type="Gene3D" id="1.10.1040.10">
    <property type="entry name" value="N-(1-d-carboxylethyl)-l-norvaline Dehydrogenase, domain 2"/>
    <property type="match status" value="1"/>
</dbReference>
<evidence type="ECO:0000313" key="6">
    <source>
        <dbReference type="Proteomes" id="UP000319771"/>
    </source>
</evidence>
<gene>
    <name evidence="5" type="ORF">E6K81_13000</name>
</gene>
<dbReference type="Pfam" id="PF08125">
    <property type="entry name" value="Mannitol_dh_C"/>
    <property type="match status" value="1"/>
</dbReference>
<dbReference type="AlphaFoldDB" id="A0A538U300"/>
<dbReference type="GO" id="GO:0005829">
    <property type="term" value="C:cytosol"/>
    <property type="evidence" value="ECO:0007669"/>
    <property type="project" value="TreeGrafter"/>
</dbReference>
<comment type="caution">
    <text evidence="5">The sequence shown here is derived from an EMBL/GenBank/DDBJ whole genome shotgun (WGS) entry which is preliminary data.</text>
</comment>
<dbReference type="InterPro" id="IPR013118">
    <property type="entry name" value="Mannitol_DH_C"/>
</dbReference>
<keyword evidence="1" id="KW-0560">Oxidoreductase</keyword>
<reference evidence="5 6" key="1">
    <citation type="journal article" date="2019" name="Nat. Microbiol.">
        <title>Mediterranean grassland soil C-N compound turnover is dependent on rainfall and depth, and is mediated by genomically divergent microorganisms.</title>
        <authorList>
            <person name="Diamond S."/>
            <person name="Andeer P.F."/>
            <person name="Li Z."/>
            <person name="Crits-Christoph A."/>
            <person name="Burstein D."/>
            <person name="Anantharaman K."/>
            <person name="Lane K.R."/>
            <person name="Thomas B.C."/>
            <person name="Pan C."/>
            <person name="Northen T.R."/>
            <person name="Banfield J.F."/>
        </authorList>
    </citation>
    <scope>NUCLEOTIDE SEQUENCE [LARGE SCALE GENOMIC DNA]</scope>
    <source>
        <strain evidence="5">WS_11</strain>
    </source>
</reference>
<feature type="domain" description="Mannitol dehydrogenase N-terminal" evidence="3">
    <location>
        <begin position="1"/>
        <end position="158"/>
    </location>
</feature>
<evidence type="ECO:0000256" key="1">
    <source>
        <dbReference type="ARBA" id="ARBA00023002"/>
    </source>
</evidence>
<evidence type="ECO:0000259" key="3">
    <source>
        <dbReference type="Pfam" id="PF01232"/>
    </source>
</evidence>
<organism evidence="5 6">
    <name type="scientific">Eiseniibacteriota bacterium</name>
    <dbReference type="NCBI Taxonomy" id="2212470"/>
    <lineage>
        <taxon>Bacteria</taxon>
        <taxon>Candidatus Eiseniibacteriota</taxon>
    </lineage>
</organism>
<dbReference type="GO" id="GO:0019592">
    <property type="term" value="P:mannitol catabolic process"/>
    <property type="evidence" value="ECO:0007669"/>
    <property type="project" value="TreeGrafter"/>
</dbReference>
<evidence type="ECO:0000313" key="5">
    <source>
        <dbReference type="EMBL" id="TMQ70275.1"/>
    </source>
</evidence>
<dbReference type="EMBL" id="VBPB01000238">
    <property type="protein sequence ID" value="TMQ70275.1"/>
    <property type="molecule type" value="Genomic_DNA"/>
</dbReference>
<dbReference type="Pfam" id="PF01232">
    <property type="entry name" value="Mannitol_dh"/>
    <property type="match status" value="1"/>
</dbReference>
<proteinExistence type="predicted"/>
<evidence type="ECO:0000259" key="4">
    <source>
        <dbReference type="Pfam" id="PF08125"/>
    </source>
</evidence>
<accession>A0A538U300</accession>
<dbReference type="PANTHER" id="PTHR30524:SF0">
    <property type="entry name" value="ALTRONATE OXIDOREDUCTASE-RELATED"/>
    <property type="match status" value="1"/>
</dbReference>
<dbReference type="SUPFAM" id="SSF48179">
    <property type="entry name" value="6-phosphogluconate dehydrogenase C-terminal domain-like"/>
    <property type="match status" value="1"/>
</dbReference>
<dbReference type="InterPro" id="IPR008927">
    <property type="entry name" value="6-PGluconate_DH-like_C_sf"/>
</dbReference>
<dbReference type="InterPro" id="IPR013131">
    <property type="entry name" value="Mannitol_DH_N"/>
</dbReference>
<keyword evidence="2" id="KW-0520">NAD</keyword>
<dbReference type="PANTHER" id="PTHR30524">
    <property type="entry name" value="MANNITOL-1-PHOSPHATE 5-DEHYDROGENASE"/>
    <property type="match status" value="1"/>
</dbReference>
<dbReference type="SUPFAM" id="SSF51735">
    <property type="entry name" value="NAD(P)-binding Rossmann-fold domains"/>
    <property type="match status" value="1"/>
</dbReference>
<dbReference type="InterPro" id="IPR036291">
    <property type="entry name" value="NAD(P)-bd_dom_sf"/>
</dbReference>
<evidence type="ECO:0000256" key="2">
    <source>
        <dbReference type="ARBA" id="ARBA00023027"/>
    </source>
</evidence>
<dbReference type="InterPro" id="IPR013328">
    <property type="entry name" value="6PGD_dom2"/>
</dbReference>
<sequence length="396" mass="43044">MKAVVVGPGRIGCGFAGQALRDSGYEVVFLARNPVMAEHLDRLGRYRVWVTEGGRTHERWVEPVRAACLRDRERALEEIARADVVLTAVGAGSLPVVAPLIAAGLARRTTGANVLGLENLRRATRKLRELVLAHLPTAAHATRHGFSGGLVHRVVARRVGDPSGGEPLAFVSDSPEEFHVDATSLIAPLPAIRGMIATDRYEAFVERKLYTYSAGHAALAYLGHLKGYRYVHTAVRDPEIRAAVLAAMAEGQRGLAARYGHELAGDERLLHDILARFENAGLGDRIQRVGRDPRRKLAADERLVGAARLAERAGYRPRNLALAAAAALCFVDADDPSSTEMHDEVGRAGPDRIIQRVCGLSPERGLGRRVCEDCKHLFNGHGPESLLLSLRAHLWS</sequence>
<dbReference type="Proteomes" id="UP000319771">
    <property type="component" value="Unassembled WGS sequence"/>
</dbReference>
<name>A0A538U300_UNCEI</name>